<dbReference type="PROSITE" id="PS00211">
    <property type="entry name" value="ABC_TRANSPORTER_1"/>
    <property type="match status" value="1"/>
</dbReference>
<dbReference type="RefSeq" id="WP_227323777.1">
    <property type="nucleotide sequence ID" value="NZ_JAESVB010000024.1"/>
</dbReference>
<dbReference type="Proteomes" id="UP000708298">
    <property type="component" value="Unassembled WGS sequence"/>
</dbReference>
<comment type="subcellular location">
    <subcellularLocation>
        <location evidence="1">Cell inner membrane</location>
        <topology evidence="1">Peripheral membrane protein</topology>
    </subcellularLocation>
</comment>
<evidence type="ECO:0000259" key="8">
    <source>
        <dbReference type="PROSITE" id="PS50893"/>
    </source>
</evidence>
<dbReference type="AlphaFoldDB" id="A0A964E1E0"/>
<dbReference type="InterPro" id="IPR050388">
    <property type="entry name" value="ABC_Ni/Peptide_Import"/>
</dbReference>
<evidence type="ECO:0000256" key="6">
    <source>
        <dbReference type="ARBA" id="ARBA00022840"/>
    </source>
</evidence>
<keyword evidence="5" id="KW-0547">Nucleotide-binding</keyword>
<evidence type="ECO:0000256" key="4">
    <source>
        <dbReference type="ARBA" id="ARBA00022475"/>
    </source>
</evidence>
<dbReference type="InterPro" id="IPR013563">
    <property type="entry name" value="Oligopep_ABC_C"/>
</dbReference>
<dbReference type="GO" id="GO:0005886">
    <property type="term" value="C:plasma membrane"/>
    <property type="evidence" value="ECO:0007669"/>
    <property type="project" value="UniProtKB-SubCell"/>
</dbReference>
<keyword evidence="10" id="KW-1185">Reference proteome</keyword>
<feature type="domain" description="ABC transporter" evidence="8">
    <location>
        <begin position="5"/>
        <end position="255"/>
    </location>
</feature>
<dbReference type="Pfam" id="PF08352">
    <property type="entry name" value="oligo_HPY"/>
    <property type="match status" value="1"/>
</dbReference>
<gene>
    <name evidence="9" type="ORF">ASILVAE211_23315</name>
</gene>
<dbReference type="GO" id="GO:0005524">
    <property type="term" value="F:ATP binding"/>
    <property type="evidence" value="ECO:0007669"/>
    <property type="project" value="UniProtKB-KW"/>
</dbReference>
<sequence length="329" mass="34908">MVDLLTVDHLGIGIPRGSNTVALVEDVSFTVRAGESYGIVGESGCGKSTTIRAIIRLLTGKARITRGAVRFDGVDLAQAKESALQSIRGAGIGMVFQDPLTALNPVLTVGRQIAEGLRYHGQLSAADRHARMLEAMRLVGLPDPARIAASYPHELSGGQRQRAAIAIALIASPRLLLADEPTTALDVTIQAQILRLLSDLRSRLGMALVLVTHDLGVVAQTCDRVAVMYSGRIVEEAPIRRIFENPRHPYTVALLNSIPRGSRAGHPLHPIAGMPPDPAHRPSGCSFAARCPNRQTDCEAVAPGWTPDAGGGGFACFHPARAHAEVPHG</sequence>
<dbReference type="InterPro" id="IPR003439">
    <property type="entry name" value="ABC_transporter-like_ATP-bd"/>
</dbReference>
<dbReference type="FunFam" id="3.40.50.300:FF:000016">
    <property type="entry name" value="Oligopeptide ABC transporter ATP-binding component"/>
    <property type="match status" value="1"/>
</dbReference>
<keyword evidence="4" id="KW-1003">Cell membrane</keyword>
<reference evidence="9" key="1">
    <citation type="journal article" date="2021" name="Microorganisms">
        <title>Acidisoma silvae sp. nov. and Acidisomacellulosilytica sp. nov., Two Acidophilic Bacteria Isolated from Decaying Wood, Hydrolyzing Cellulose and Producing Poly-3-hydroxybutyrate.</title>
        <authorList>
            <person name="Mieszkin S."/>
            <person name="Pouder E."/>
            <person name="Uroz S."/>
            <person name="Simon-Colin C."/>
            <person name="Alain K."/>
        </authorList>
    </citation>
    <scope>NUCLEOTIDE SEQUENCE</scope>
    <source>
        <strain evidence="9">HW T2.11</strain>
    </source>
</reference>
<reference evidence="9" key="2">
    <citation type="submission" date="2021-01" db="EMBL/GenBank/DDBJ databases">
        <authorList>
            <person name="Mieszkin S."/>
            <person name="Pouder E."/>
            <person name="Alain K."/>
        </authorList>
    </citation>
    <scope>NUCLEOTIDE SEQUENCE</scope>
    <source>
        <strain evidence="9">HW T2.11</strain>
    </source>
</reference>
<dbReference type="EMBL" id="JAESVB010000024">
    <property type="protein sequence ID" value="MCB8878132.1"/>
    <property type="molecule type" value="Genomic_DNA"/>
</dbReference>
<comment type="caution">
    <text evidence="9">The sequence shown here is derived from an EMBL/GenBank/DDBJ whole genome shotgun (WGS) entry which is preliminary data.</text>
</comment>
<protein>
    <submittedName>
        <fullName evidence="9">ABC transporter ATP-binding protein</fullName>
    </submittedName>
</protein>
<dbReference type="PROSITE" id="PS50893">
    <property type="entry name" value="ABC_TRANSPORTER_2"/>
    <property type="match status" value="1"/>
</dbReference>
<evidence type="ECO:0000256" key="7">
    <source>
        <dbReference type="ARBA" id="ARBA00023136"/>
    </source>
</evidence>
<dbReference type="SUPFAM" id="SSF52540">
    <property type="entry name" value="P-loop containing nucleoside triphosphate hydrolases"/>
    <property type="match status" value="1"/>
</dbReference>
<dbReference type="SMART" id="SM00382">
    <property type="entry name" value="AAA"/>
    <property type="match status" value="1"/>
</dbReference>
<dbReference type="InterPro" id="IPR003593">
    <property type="entry name" value="AAA+_ATPase"/>
</dbReference>
<dbReference type="GO" id="GO:0055085">
    <property type="term" value="P:transmembrane transport"/>
    <property type="evidence" value="ECO:0007669"/>
    <property type="project" value="UniProtKB-ARBA"/>
</dbReference>
<accession>A0A964E1E0</accession>
<keyword evidence="3" id="KW-0813">Transport</keyword>
<dbReference type="InterPro" id="IPR017871">
    <property type="entry name" value="ABC_transporter-like_CS"/>
</dbReference>
<proteinExistence type="inferred from homology"/>
<organism evidence="9 10">
    <name type="scientific">Acidisoma silvae</name>
    <dbReference type="NCBI Taxonomy" id="2802396"/>
    <lineage>
        <taxon>Bacteria</taxon>
        <taxon>Pseudomonadati</taxon>
        <taxon>Pseudomonadota</taxon>
        <taxon>Alphaproteobacteria</taxon>
        <taxon>Acetobacterales</taxon>
        <taxon>Acidocellaceae</taxon>
        <taxon>Acidisoma</taxon>
    </lineage>
</organism>
<evidence type="ECO:0000313" key="10">
    <source>
        <dbReference type="Proteomes" id="UP000708298"/>
    </source>
</evidence>
<keyword evidence="7" id="KW-0472">Membrane</keyword>
<evidence type="ECO:0000256" key="3">
    <source>
        <dbReference type="ARBA" id="ARBA00022448"/>
    </source>
</evidence>
<dbReference type="PANTHER" id="PTHR43297:SF2">
    <property type="entry name" value="DIPEPTIDE TRANSPORT ATP-BINDING PROTEIN DPPD"/>
    <property type="match status" value="1"/>
</dbReference>
<evidence type="ECO:0000256" key="5">
    <source>
        <dbReference type="ARBA" id="ARBA00022741"/>
    </source>
</evidence>
<evidence type="ECO:0000256" key="2">
    <source>
        <dbReference type="ARBA" id="ARBA00005417"/>
    </source>
</evidence>
<dbReference type="InterPro" id="IPR027417">
    <property type="entry name" value="P-loop_NTPase"/>
</dbReference>
<dbReference type="CDD" id="cd03257">
    <property type="entry name" value="ABC_NikE_OppD_transporters"/>
    <property type="match status" value="1"/>
</dbReference>
<dbReference type="PANTHER" id="PTHR43297">
    <property type="entry name" value="OLIGOPEPTIDE TRANSPORT ATP-BINDING PROTEIN APPD"/>
    <property type="match status" value="1"/>
</dbReference>
<dbReference type="Pfam" id="PF00005">
    <property type="entry name" value="ABC_tran"/>
    <property type="match status" value="1"/>
</dbReference>
<evidence type="ECO:0000313" key="9">
    <source>
        <dbReference type="EMBL" id="MCB8878132.1"/>
    </source>
</evidence>
<dbReference type="GO" id="GO:0015833">
    <property type="term" value="P:peptide transport"/>
    <property type="evidence" value="ECO:0007669"/>
    <property type="project" value="InterPro"/>
</dbReference>
<dbReference type="NCBIfam" id="TIGR01727">
    <property type="entry name" value="oligo_HPY"/>
    <property type="match status" value="1"/>
</dbReference>
<name>A0A964E1E0_9PROT</name>
<dbReference type="Gene3D" id="3.40.50.300">
    <property type="entry name" value="P-loop containing nucleotide triphosphate hydrolases"/>
    <property type="match status" value="1"/>
</dbReference>
<comment type="similarity">
    <text evidence="2">Belongs to the ABC transporter superfamily.</text>
</comment>
<keyword evidence="6 9" id="KW-0067">ATP-binding</keyword>
<evidence type="ECO:0000256" key="1">
    <source>
        <dbReference type="ARBA" id="ARBA00004417"/>
    </source>
</evidence>
<dbReference type="GO" id="GO:0016887">
    <property type="term" value="F:ATP hydrolysis activity"/>
    <property type="evidence" value="ECO:0007669"/>
    <property type="project" value="InterPro"/>
</dbReference>